<organism evidence="1 2">
    <name type="scientific">Diaphorina citri</name>
    <name type="common">Asian citrus psyllid</name>
    <dbReference type="NCBI Taxonomy" id="121845"/>
    <lineage>
        <taxon>Eukaryota</taxon>
        <taxon>Metazoa</taxon>
        <taxon>Ecdysozoa</taxon>
        <taxon>Arthropoda</taxon>
        <taxon>Hexapoda</taxon>
        <taxon>Insecta</taxon>
        <taxon>Pterygota</taxon>
        <taxon>Neoptera</taxon>
        <taxon>Paraneoptera</taxon>
        <taxon>Hemiptera</taxon>
        <taxon>Sternorrhyncha</taxon>
        <taxon>Psylloidea</taxon>
        <taxon>Psyllidae</taxon>
        <taxon>Diaphorininae</taxon>
        <taxon>Diaphorina</taxon>
    </lineage>
</organism>
<dbReference type="KEGG" id="dci:113468082"/>
<gene>
    <name evidence="2" type="primary">LOC113468082</name>
</gene>
<reference evidence="2" key="1">
    <citation type="submission" date="2025-08" db="UniProtKB">
        <authorList>
            <consortium name="RefSeq"/>
        </authorList>
    </citation>
    <scope>IDENTIFICATION</scope>
</reference>
<evidence type="ECO:0000313" key="2">
    <source>
        <dbReference type="RefSeq" id="XP_026680539.1"/>
    </source>
</evidence>
<protein>
    <submittedName>
        <fullName evidence="2">Uncharacterized protein LOC113468082</fullName>
    </submittedName>
</protein>
<evidence type="ECO:0000313" key="1">
    <source>
        <dbReference type="Proteomes" id="UP000079169"/>
    </source>
</evidence>
<dbReference type="PaxDb" id="121845-A0A3Q0IWA6"/>
<proteinExistence type="predicted"/>
<sequence>MDVECQRLLSQLKSTVEQICNVEFSNGTSQGTLSDLYEAVASIFKHECKIFDRHGEPDVRGFVQGLTWLQPSLFRTTFVLVVIIGKSSRMFEITIRTLHLNTISTAGDQSDMNNDEFMRILFKKFQKVCNVKFSEMDSNTT</sequence>
<keyword evidence="1" id="KW-1185">Reference proteome</keyword>
<dbReference type="AlphaFoldDB" id="A0A3Q0IWA6"/>
<dbReference type="GeneID" id="113468082"/>
<dbReference type="Proteomes" id="UP000079169">
    <property type="component" value="Unplaced"/>
</dbReference>
<dbReference type="RefSeq" id="XP_026680539.1">
    <property type="nucleotide sequence ID" value="XM_026824738.1"/>
</dbReference>
<name>A0A3Q0IWA6_DIACI</name>
<accession>A0A3Q0IWA6</accession>